<dbReference type="InterPro" id="IPR011009">
    <property type="entry name" value="Kinase-like_dom_sf"/>
</dbReference>
<dbReference type="STRING" id="27342.A0A0H2R8F5"/>
<gene>
    <name evidence="2" type="ORF">SCHPADRAFT_803391</name>
</gene>
<dbReference type="InterPro" id="IPR000719">
    <property type="entry name" value="Prot_kinase_dom"/>
</dbReference>
<dbReference type="InterPro" id="IPR051681">
    <property type="entry name" value="Ser/Thr_Kinases-Pseudokinases"/>
</dbReference>
<name>A0A0H2R8F5_9AGAM</name>
<reference evidence="2 3" key="1">
    <citation type="submission" date="2015-04" db="EMBL/GenBank/DDBJ databases">
        <title>Complete genome sequence of Schizopora paradoxa KUC8140, a cosmopolitan wood degrader in East Asia.</title>
        <authorList>
            <consortium name="DOE Joint Genome Institute"/>
            <person name="Min B."/>
            <person name="Park H."/>
            <person name="Jang Y."/>
            <person name="Kim J.-J."/>
            <person name="Kim K.H."/>
            <person name="Pangilinan J."/>
            <person name="Lipzen A."/>
            <person name="Riley R."/>
            <person name="Grigoriev I.V."/>
            <person name="Spatafora J.W."/>
            <person name="Choi I.-G."/>
        </authorList>
    </citation>
    <scope>NUCLEOTIDE SEQUENCE [LARGE SCALE GENOMIC DNA]</scope>
    <source>
        <strain evidence="2 3">KUC8140</strain>
    </source>
</reference>
<dbReference type="PANTHER" id="PTHR44329:SF214">
    <property type="entry name" value="PROTEIN KINASE DOMAIN-CONTAINING PROTEIN"/>
    <property type="match status" value="1"/>
</dbReference>
<dbReference type="PANTHER" id="PTHR44329">
    <property type="entry name" value="SERINE/THREONINE-PROTEIN KINASE TNNI3K-RELATED"/>
    <property type="match status" value="1"/>
</dbReference>
<dbReference type="Pfam" id="PF00069">
    <property type="entry name" value="Pkinase"/>
    <property type="match status" value="1"/>
</dbReference>
<accession>A0A0H2R8F5</accession>
<dbReference type="Gene3D" id="1.10.510.10">
    <property type="entry name" value="Transferase(Phosphotransferase) domain 1"/>
    <property type="match status" value="1"/>
</dbReference>
<dbReference type="PROSITE" id="PS50011">
    <property type="entry name" value="PROTEIN_KINASE_DOM"/>
    <property type="match status" value="1"/>
</dbReference>
<evidence type="ECO:0000313" key="2">
    <source>
        <dbReference type="EMBL" id="KLO05808.1"/>
    </source>
</evidence>
<organism evidence="2 3">
    <name type="scientific">Schizopora paradoxa</name>
    <dbReference type="NCBI Taxonomy" id="27342"/>
    <lineage>
        <taxon>Eukaryota</taxon>
        <taxon>Fungi</taxon>
        <taxon>Dikarya</taxon>
        <taxon>Basidiomycota</taxon>
        <taxon>Agaricomycotina</taxon>
        <taxon>Agaricomycetes</taxon>
        <taxon>Hymenochaetales</taxon>
        <taxon>Schizoporaceae</taxon>
        <taxon>Schizopora</taxon>
    </lineage>
</organism>
<keyword evidence="2" id="KW-0418">Kinase</keyword>
<dbReference type="SUPFAM" id="SSF56112">
    <property type="entry name" value="Protein kinase-like (PK-like)"/>
    <property type="match status" value="1"/>
</dbReference>
<evidence type="ECO:0000313" key="3">
    <source>
        <dbReference type="Proteomes" id="UP000053477"/>
    </source>
</evidence>
<dbReference type="Proteomes" id="UP000053477">
    <property type="component" value="Unassembled WGS sequence"/>
</dbReference>
<dbReference type="AlphaFoldDB" id="A0A0H2R8F5"/>
<dbReference type="EMBL" id="KQ086264">
    <property type="protein sequence ID" value="KLO05808.1"/>
    <property type="molecule type" value="Genomic_DNA"/>
</dbReference>
<feature type="non-terminal residue" evidence="2">
    <location>
        <position position="206"/>
    </location>
</feature>
<dbReference type="InParanoid" id="A0A0H2R8F5"/>
<sequence>LSHPNLLPFVGYLLVDGFPALVTPWIEEGNLRDRIKRGNLSRSEEMTVFIARGIADGLGYLHSKHILHCNLKSANVFLSSSDSPLLADFGSSRFVESDETILFTHADDGLGGPRWAAPELFECSQFTVETDVWAFGMLLYELLVHKLPFFRQKSSIQVMRRIILGNLPDWPTEESSAELADSSVRRTLRDLCEKCWSTIPSGRPDM</sequence>
<feature type="non-terminal residue" evidence="2">
    <location>
        <position position="1"/>
    </location>
</feature>
<evidence type="ECO:0000259" key="1">
    <source>
        <dbReference type="PROSITE" id="PS50011"/>
    </source>
</evidence>
<dbReference type="GO" id="GO:0005524">
    <property type="term" value="F:ATP binding"/>
    <property type="evidence" value="ECO:0007669"/>
    <property type="project" value="InterPro"/>
</dbReference>
<keyword evidence="3" id="KW-1185">Reference proteome</keyword>
<protein>
    <submittedName>
        <fullName evidence="2">Kinase-like protein</fullName>
    </submittedName>
</protein>
<dbReference type="OrthoDB" id="4062651at2759"/>
<dbReference type="GO" id="GO:0004674">
    <property type="term" value="F:protein serine/threonine kinase activity"/>
    <property type="evidence" value="ECO:0007669"/>
    <property type="project" value="TreeGrafter"/>
</dbReference>
<proteinExistence type="predicted"/>
<feature type="domain" description="Protein kinase" evidence="1">
    <location>
        <begin position="1"/>
        <end position="206"/>
    </location>
</feature>
<keyword evidence="2" id="KW-0808">Transferase</keyword>